<evidence type="ECO:0000256" key="8">
    <source>
        <dbReference type="RuleBase" id="RU363032"/>
    </source>
</evidence>
<dbReference type="SUPFAM" id="SSF161098">
    <property type="entry name" value="MetI-like"/>
    <property type="match status" value="1"/>
</dbReference>
<dbReference type="InterPro" id="IPR000515">
    <property type="entry name" value="MetI-like"/>
</dbReference>
<gene>
    <name evidence="10" type="ORF">HPT30_03350</name>
</gene>
<dbReference type="GO" id="GO:0022857">
    <property type="term" value="F:transmembrane transporter activity"/>
    <property type="evidence" value="ECO:0007669"/>
    <property type="project" value="InterPro"/>
</dbReference>
<dbReference type="GO" id="GO:0043190">
    <property type="term" value="C:ATP-binding cassette (ABC) transporter complex"/>
    <property type="evidence" value="ECO:0007669"/>
    <property type="project" value="InterPro"/>
</dbReference>
<feature type="transmembrane region" description="Helical" evidence="8">
    <location>
        <begin position="62"/>
        <end position="83"/>
    </location>
</feature>
<dbReference type="Pfam" id="PF00528">
    <property type="entry name" value="BPD_transp_1"/>
    <property type="match status" value="1"/>
</dbReference>
<evidence type="ECO:0000256" key="3">
    <source>
        <dbReference type="ARBA" id="ARBA00022475"/>
    </source>
</evidence>
<dbReference type="NCBIfam" id="TIGR01726">
    <property type="entry name" value="HEQRo_perm_3TM"/>
    <property type="match status" value="1"/>
</dbReference>
<dbReference type="Gene3D" id="1.10.3720.10">
    <property type="entry name" value="MetI-like"/>
    <property type="match status" value="1"/>
</dbReference>
<reference evidence="10" key="1">
    <citation type="submission" date="2020-06" db="EMBL/GenBank/DDBJ databases">
        <title>Paenibacillus sp. nov., isolated from soil.</title>
        <authorList>
            <person name="Seo Y.L."/>
        </authorList>
    </citation>
    <scope>NUCLEOTIDE SEQUENCE [LARGE SCALE GENOMIC DNA]</scope>
    <source>
        <strain evidence="10">JW14</strain>
    </source>
</reference>
<evidence type="ECO:0000313" key="10">
    <source>
        <dbReference type="EMBL" id="NUU59389.1"/>
    </source>
</evidence>
<accession>A0A850EI69</accession>
<comment type="subcellular location">
    <subcellularLocation>
        <location evidence="1 8">Cell membrane</location>
        <topology evidence="1 8">Multi-pass membrane protein</topology>
    </subcellularLocation>
</comment>
<dbReference type="GO" id="GO:0006865">
    <property type="term" value="P:amino acid transport"/>
    <property type="evidence" value="ECO:0007669"/>
    <property type="project" value="UniProtKB-KW"/>
</dbReference>
<evidence type="ECO:0000256" key="5">
    <source>
        <dbReference type="ARBA" id="ARBA00022970"/>
    </source>
</evidence>
<dbReference type="InterPro" id="IPR010065">
    <property type="entry name" value="AA_ABC_transptr_permease_3TM"/>
</dbReference>
<keyword evidence="4 8" id="KW-0812">Transmembrane</keyword>
<evidence type="ECO:0000256" key="4">
    <source>
        <dbReference type="ARBA" id="ARBA00022692"/>
    </source>
</evidence>
<comment type="similarity">
    <text evidence="8">Belongs to the binding-protein-dependent transport system permease family.</text>
</comment>
<sequence>MGIKKGAARLNLETVVQVFPFLLKGALVTFEISILAIIIGTVLGFFLAVLRLSHNKLVRFLATTYIWVFRGVPILMVLVFIYYTPPFGITLSAFAAGLLGLSFNAAAYKAEIIRTGLLAIPKGQIEAAEAIGMTPWQILIRIRIPQIIRFILPTYISNSVALLKESAQVSVITVPDLMLNAQSQFSSTYMPFETLGVAAALYLCMTSVLMTLQIYTERKLKLHAGRR</sequence>
<feature type="transmembrane region" description="Helical" evidence="8">
    <location>
        <begin position="26"/>
        <end position="50"/>
    </location>
</feature>
<name>A0A850EI69_9BACL</name>
<dbReference type="PROSITE" id="PS50928">
    <property type="entry name" value="ABC_TM1"/>
    <property type="match status" value="1"/>
</dbReference>
<dbReference type="RefSeq" id="WP_175370075.1">
    <property type="nucleotide sequence ID" value="NZ_JABWCS010000185.1"/>
</dbReference>
<evidence type="ECO:0000313" key="11">
    <source>
        <dbReference type="Proteomes" id="UP000564806"/>
    </source>
</evidence>
<dbReference type="PANTHER" id="PTHR30614">
    <property type="entry name" value="MEMBRANE COMPONENT OF AMINO ACID ABC TRANSPORTER"/>
    <property type="match status" value="1"/>
</dbReference>
<dbReference type="AlphaFoldDB" id="A0A850EI69"/>
<evidence type="ECO:0000256" key="7">
    <source>
        <dbReference type="ARBA" id="ARBA00023136"/>
    </source>
</evidence>
<comment type="caution">
    <text evidence="10">The sequence shown here is derived from an EMBL/GenBank/DDBJ whole genome shotgun (WGS) entry which is preliminary data.</text>
</comment>
<keyword evidence="3" id="KW-1003">Cell membrane</keyword>
<keyword evidence="11" id="KW-1185">Reference proteome</keyword>
<dbReference type="InterPro" id="IPR035906">
    <property type="entry name" value="MetI-like_sf"/>
</dbReference>
<organism evidence="10 11">
    <name type="scientific">Paenibacillus agri</name>
    <dbReference type="NCBI Taxonomy" id="2744309"/>
    <lineage>
        <taxon>Bacteria</taxon>
        <taxon>Bacillati</taxon>
        <taxon>Bacillota</taxon>
        <taxon>Bacilli</taxon>
        <taxon>Bacillales</taxon>
        <taxon>Paenibacillaceae</taxon>
        <taxon>Paenibacillus</taxon>
    </lineage>
</organism>
<protein>
    <submittedName>
        <fullName evidence="10">Amino acid ABC transporter permease</fullName>
    </submittedName>
</protein>
<keyword evidence="2 8" id="KW-0813">Transport</keyword>
<keyword evidence="5" id="KW-0029">Amino-acid transport</keyword>
<evidence type="ECO:0000256" key="6">
    <source>
        <dbReference type="ARBA" id="ARBA00022989"/>
    </source>
</evidence>
<feature type="domain" description="ABC transmembrane type-1" evidence="9">
    <location>
        <begin position="26"/>
        <end position="213"/>
    </location>
</feature>
<feature type="transmembrane region" description="Helical" evidence="8">
    <location>
        <begin position="89"/>
        <end position="108"/>
    </location>
</feature>
<dbReference type="Proteomes" id="UP000564806">
    <property type="component" value="Unassembled WGS sequence"/>
</dbReference>
<keyword evidence="6 8" id="KW-1133">Transmembrane helix</keyword>
<feature type="transmembrane region" description="Helical" evidence="8">
    <location>
        <begin position="195"/>
        <end position="215"/>
    </location>
</feature>
<evidence type="ECO:0000256" key="2">
    <source>
        <dbReference type="ARBA" id="ARBA00022448"/>
    </source>
</evidence>
<dbReference type="CDD" id="cd06261">
    <property type="entry name" value="TM_PBP2"/>
    <property type="match status" value="1"/>
</dbReference>
<dbReference type="EMBL" id="JABWCS010000185">
    <property type="protein sequence ID" value="NUU59389.1"/>
    <property type="molecule type" value="Genomic_DNA"/>
</dbReference>
<dbReference type="InterPro" id="IPR043429">
    <property type="entry name" value="ArtM/GltK/GlnP/TcyL/YhdX-like"/>
</dbReference>
<proteinExistence type="inferred from homology"/>
<evidence type="ECO:0000256" key="1">
    <source>
        <dbReference type="ARBA" id="ARBA00004651"/>
    </source>
</evidence>
<evidence type="ECO:0000259" key="9">
    <source>
        <dbReference type="PROSITE" id="PS50928"/>
    </source>
</evidence>
<dbReference type="PANTHER" id="PTHR30614:SF0">
    <property type="entry name" value="L-CYSTINE TRANSPORT SYSTEM PERMEASE PROTEIN TCYL"/>
    <property type="match status" value="1"/>
</dbReference>
<keyword evidence="7 8" id="KW-0472">Membrane</keyword>